<dbReference type="Proteomes" id="UP000790377">
    <property type="component" value="Unassembled WGS sequence"/>
</dbReference>
<comment type="caution">
    <text evidence="1">The sequence shown here is derived from an EMBL/GenBank/DDBJ whole genome shotgun (WGS) entry which is preliminary data.</text>
</comment>
<reference evidence="1" key="1">
    <citation type="journal article" date="2021" name="New Phytol.">
        <title>Evolutionary innovations through gain and loss of genes in the ectomycorrhizal Boletales.</title>
        <authorList>
            <person name="Wu G."/>
            <person name="Miyauchi S."/>
            <person name="Morin E."/>
            <person name="Kuo A."/>
            <person name="Drula E."/>
            <person name="Varga T."/>
            <person name="Kohler A."/>
            <person name="Feng B."/>
            <person name="Cao Y."/>
            <person name="Lipzen A."/>
            <person name="Daum C."/>
            <person name="Hundley H."/>
            <person name="Pangilinan J."/>
            <person name="Johnson J."/>
            <person name="Barry K."/>
            <person name="LaButti K."/>
            <person name="Ng V."/>
            <person name="Ahrendt S."/>
            <person name="Min B."/>
            <person name="Choi I.G."/>
            <person name="Park H."/>
            <person name="Plett J.M."/>
            <person name="Magnuson J."/>
            <person name="Spatafora J.W."/>
            <person name="Nagy L.G."/>
            <person name="Henrissat B."/>
            <person name="Grigoriev I.V."/>
            <person name="Yang Z.L."/>
            <person name="Xu J."/>
            <person name="Martin F.M."/>
        </authorList>
    </citation>
    <scope>NUCLEOTIDE SEQUENCE</scope>
    <source>
        <strain evidence="1">ATCC 28755</strain>
    </source>
</reference>
<sequence>MLSAVESFLSSNPSWCFYSQDQWCSSLSDLSVLQMKDCISNLKPVVPRRKADLVSAILEYVTGQVNQFLACPDSDLFRLLHTKPDRKCRFFAVNDAFDITFGDIVMHAIRAPSWACSHSLSGSQEIQEIPWMCENDHLIISRLSKLPVDLLKTSLRRVHPFVRPSVLGSVKSDFARALSFVDPNTVVNLECRLDFLMSMFQSLFGHDVMTVFSRGSLDCHRPFQCKRLRCKREYMPTRCEQDGLS</sequence>
<name>A0ACB8AN66_9AGAM</name>
<gene>
    <name evidence="1" type="ORF">BJ138DRAFT_1143895</name>
</gene>
<accession>A0ACB8AN66</accession>
<evidence type="ECO:0000313" key="2">
    <source>
        <dbReference type="Proteomes" id="UP000790377"/>
    </source>
</evidence>
<organism evidence="1 2">
    <name type="scientific">Hygrophoropsis aurantiaca</name>
    <dbReference type="NCBI Taxonomy" id="72124"/>
    <lineage>
        <taxon>Eukaryota</taxon>
        <taxon>Fungi</taxon>
        <taxon>Dikarya</taxon>
        <taxon>Basidiomycota</taxon>
        <taxon>Agaricomycotina</taxon>
        <taxon>Agaricomycetes</taxon>
        <taxon>Agaricomycetidae</taxon>
        <taxon>Boletales</taxon>
        <taxon>Coniophorineae</taxon>
        <taxon>Hygrophoropsidaceae</taxon>
        <taxon>Hygrophoropsis</taxon>
    </lineage>
</organism>
<keyword evidence="2" id="KW-1185">Reference proteome</keyword>
<evidence type="ECO:0000313" key="1">
    <source>
        <dbReference type="EMBL" id="KAH7914374.1"/>
    </source>
</evidence>
<protein>
    <submittedName>
        <fullName evidence="1">Uncharacterized protein</fullName>
    </submittedName>
</protein>
<dbReference type="EMBL" id="MU267614">
    <property type="protein sequence ID" value="KAH7914374.1"/>
    <property type="molecule type" value="Genomic_DNA"/>
</dbReference>
<proteinExistence type="predicted"/>